<organism evidence="1 3">
    <name type="scientific">Medicago truncatula</name>
    <name type="common">Barrel medic</name>
    <name type="synonym">Medicago tribuloides</name>
    <dbReference type="NCBI Taxonomy" id="3880"/>
    <lineage>
        <taxon>Eukaryota</taxon>
        <taxon>Viridiplantae</taxon>
        <taxon>Streptophyta</taxon>
        <taxon>Embryophyta</taxon>
        <taxon>Tracheophyta</taxon>
        <taxon>Spermatophyta</taxon>
        <taxon>Magnoliopsida</taxon>
        <taxon>eudicotyledons</taxon>
        <taxon>Gunneridae</taxon>
        <taxon>Pentapetalae</taxon>
        <taxon>rosids</taxon>
        <taxon>fabids</taxon>
        <taxon>Fabales</taxon>
        <taxon>Fabaceae</taxon>
        <taxon>Papilionoideae</taxon>
        <taxon>50 kb inversion clade</taxon>
        <taxon>NPAAA clade</taxon>
        <taxon>Hologalegina</taxon>
        <taxon>IRL clade</taxon>
        <taxon>Trifolieae</taxon>
        <taxon>Medicago</taxon>
    </lineage>
</organism>
<keyword evidence="3" id="KW-1185">Reference proteome</keyword>
<protein>
    <submittedName>
        <fullName evidence="1 2">Uncharacterized protein</fullName>
    </submittedName>
</protein>
<dbReference type="EnsemblPlants" id="KEH37564">
    <property type="protein sequence ID" value="KEH37564"/>
    <property type="gene ID" value="MTR_2g041460"/>
</dbReference>
<sequence>MILTYDYKLLARFKAVDYNLKMHIKSILGSLFLPETTSLCPSLEKVNIKGALKKVERLVRSTKQLPSLWKHIDARDPDTYVSQSKSTCSSRKIVRAISRSHYPNPLPVEDVDCDGRCGFDVVAGLRDMYVDDY</sequence>
<dbReference type="EMBL" id="CM001218">
    <property type="protein sequence ID" value="KEH37564.1"/>
    <property type="molecule type" value="Genomic_DNA"/>
</dbReference>
<reference evidence="2" key="3">
    <citation type="submission" date="2015-04" db="UniProtKB">
        <authorList>
            <consortium name="EnsemblPlants"/>
        </authorList>
    </citation>
    <scope>IDENTIFICATION</scope>
    <source>
        <strain evidence="2">cv. Jemalong A17</strain>
    </source>
</reference>
<evidence type="ECO:0000313" key="3">
    <source>
        <dbReference type="Proteomes" id="UP000002051"/>
    </source>
</evidence>
<dbReference type="AlphaFoldDB" id="A0A072V674"/>
<reference evidence="1 3" key="1">
    <citation type="journal article" date="2011" name="Nature">
        <title>The Medicago genome provides insight into the evolution of rhizobial symbioses.</title>
        <authorList>
            <person name="Young N.D."/>
            <person name="Debelle F."/>
            <person name="Oldroyd G.E."/>
            <person name="Geurts R."/>
            <person name="Cannon S.B."/>
            <person name="Udvardi M.K."/>
            <person name="Benedito V.A."/>
            <person name="Mayer K.F."/>
            <person name="Gouzy J."/>
            <person name="Schoof H."/>
            <person name="Van de Peer Y."/>
            <person name="Proost S."/>
            <person name="Cook D.R."/>
            <person name="Meyers B.C."/>
            <person name="Spannagl M."/>
            <person name="Cheung F."/>
            <person name="De Mita S."/>
            <person name="Krishnakumar V."/>
            <person name="Gundlach H."/>
            <person name="Zhou S."/>
            <person name="Mudge J."/>
            <person name="Bharti A.K."/>
            <person name="Murray J.D."/>
            <person name="Naoumkina M.A."/>
            <person name="Rosen B."/>
            <person name="Silverstein K.A."/>
            <person name="Tang H."/>
            <person name="Rombauts S."/>
            <person name="Zhao P.X."/>
            <person name="Zhou P."/>
            <person name="Barbe V."/>
            <person name="Bardou P."/>
            <person name="Bechner M."/>
            <person name="Bellec A."/>
            <person name="Berger A."/>
            <person name="Berges H."/>
            <person name="Bidwell S."/>
            <person name="Bisseling T."/>
            <person name="Choisne N."/>
            <person name="Couloux A."/>
            <person name="Denny R."/>
            <person name="Deshpande S."/>
            <person name="Dai X."/>
            <person name="Doyle J.J."/>
            <person name="Dudez A.M."/>
            <person name="Farmer A.D."/>
            <person name="Fouteau S."/>
            <person name="Franken C."/>
            <person name="Gibelin C."/>
            <person name="Gish J."/>
            <person name="Goldstein S."/>
            <person name="Gonzalez A.J."/>
            <person name="Green P.J."/>
            <person name="Hallab A."/>
            <person name="Hartog M."/>
            <person name="Hua A."/>
            <person name="Humphray S.J."/>
            <person name="Jeong D.H."/>
            <person name="Jing Y."/>
            <person name="Jocker A."/>
            <person name="Kenton S.M."/>
            <person name="Kim D.J."/>
            <person name="Klee K."/>
            <person name="Lai H."/>
            <person name="Lang C."/>
            <person name="Lin S."/>
            <person name="Macmil S.L."/>
            <person name="Magdelenat G."/>
            <person name="Matthews L."/>
            <person name="McCorrison J."/>
            <person name="Monaghan E.L."/>
            <person name="Mun J.H."/>
            <person name="Najar F.Z."/>
            <person name="Nicholson C."/>
            <person name="Noirot C."/>
            <person name="O'Bleness M."/>
            <person name="Paule C.R."/>
            <person name="Poulain J."/>
            <person name="Prion F."/>
            <person name="Qin B."/>
            <person name="Qu C."/>
            <person name="Retzel E.F."/>
            <person name="Riddle C."/>
            <person name="Sallet E."/>
            <person name="Samain S."/>
            <person name="Samson N."/>
            <person name="Sanders I."/>
            <person name="Saurat O."/>
            <person name="Scarpelli C."/>
            <person name="Schiex T."/>
            <person name="Segurens B."/>
            <person name="Severin A.J."/>
            <person name="Sherrier D.J."/>
            <person name="Shi R."/>
            <person name="Sims S."/>
            <person name="Singer S.R."/>
            <person name="Sinharoy S."/>
            <person name="Sterck L."/>
            <person name="Viollet A."/>
            <person name="Wang B.B."/>
            <person name="Wang K."/>
            <person name="Wang M."/>
            <person name="Wang X."/>
            <person name="Warfsmann J."/>
            <person name="Weissenbach J."/>
            <person name="White D.D."/>
            <person name="White J.D."/>
            <person name="Wiley G.B."/>
            <person name="Wincker P."/>
            <person name="Xing Y."/>
            <person name="Yang L."/>
            <person name="Yao Z."/>
            <person name="Ying F."/>
            <person name="Zhai J."/>
            <person name="Zhou L."/>
            <person name="Zuber A."/>
            <person name="Denarie J."/>
            <person name="Dixon R.A."/>
            <person name="May G.D."/>
            <person name="Schwartz D.C."/>
            <person name="Rogers J."/>
            <person name="Quetier F."/>
            <person name="Town C.D."/>
            <person name="Roe B.A."/>
        </authorList>
    </citation>
    <scope>NUCLEOTIDE SEQUENCE [LARGE SCALE GENOMIC DNA]</scope>
    <source>
        <strain evidence="1">A17</strain>
        <strain evidence="2 3">cv. Jemalong A17</strain>
    </source>
</reference>
<dbReference type="Proteomes" id="UP000002051">
    <property type="component" value="Chromosome 2"/>
</dbReference>
<reference evidence="1 3" key="2">
    <citation type="journal article" date="2014" name="BMC Genomics">
        <title>An improved genome release (version Mt4.0) for the model legume Medicago truncatula.</title>
        <authorList>
            <person name="Tang H."/>
            <person name="Krishnakumar V."/>
            <person name="Bidwell S."/>
            <person name="Rosen B."/>
            <person name="Chan A."/>
            <person name="Zhou S."/>
            <person name="Gentzbittel L."/>
            <person name="Childs K.L."/>
            <person name="Yandell M."/>
            <person name="Gundlach H."/>
            <person name="Mayer K.F."/>
            <person name="Schwartz D.C."/>
            <person name="Town C.D."/>
        </authorList>
    </citation>
    <scope>GENOME REANNOTATION</scope>
    <source>
        <strain evidence="1">A17</strain>
        <strain evidence="2 3">cv. Jemalong A17</strain>
    </source>
</reference>
<gene>
    <name evidence="1" type="ordered locus">MTR_2g041460</name>
</gene>
<name>A0A072V674_MEDTR</name>
<proteinExistence type="predicted"/>
<accession>A0A072V674</accession>
<evidence type="ECO:0000313" key="2">
    <source>
        <dbReference type="EnsemblPlants" id="KEH37564"/>
    </source>
</evidence>
<evidence type="ECO:0000313" key="1">
    <source>
        <dbReference type="EMBL" id="KEH37564.1"/>
    </source>
</evidence>
<dbReference type="HOGENOM" id="CLU_1909776_0_0_1"/>